<sequence length="281" mass="29748">MVDISLLALAEGATPSAWSPRGLRAAVARRGIPITLISALGLLLAWTLATQFKLVAPLFLPSPFDVATQFYTVAVDGFSNATLAQHVGTSLFRILTAFVIATAIGVPLGLAMGLNRWVNGLFSAPIQLYWPVPPLAYLPLVIIWFGIGETAKIILLSLAMFAPIVISAQAGVRSVSQARVQAAQSLGATKAQIFRHVVLPNALPEILTGLRLGIGSGWATLVAAELVAATKGLGFMTLSAAQFLVTDVVFVGILTIAALATIFLTTLRLLERRLTPWKGQD</sequence>
<keyword evidence="2 7" id="KW-0813">Transport</keyword>
<keyword evidence="6 7" id="KW-0472">Membrane</keyword>
<feature type="transmembrane region" description="Helical" evidence="7">
    <location>
        <begin position="153"/>
        <end position="172"/>
    </location>
</feature>
<evidence type="ECO:0000313" key="10">
    <source>
        <dbReference type="Proteomes" id="UP001230156"/>
    </source>
</evidence>
<dbReference type="PANTHER" id="PTHR30151:SF25">
    <property type="entry name" value="TAURINE TRANSPORT SYSTEM PERMEASE PROTEIN TAUC"/>
    <property type="match status" value="1"/>
</dbReference>
<evidence type="ECO:0000256" key="2">
    <source>
        <dbReference type="ARBA" id="ARBA00022448"/>
    </source>
</evidence>
<feature type="transmembrane region" description="Helical" evidence="7">
    <location>
        <begin position="248"/>
        <end position="270"/>
    </location>
</feature>
<name>A0ABU0YL45_9PROT</name>
<dbReference type="EMBL" id="JAUYVI010000003">
    <property type="protein sequence ID" value="MDQ7247845.1"/>
    <property type="molecule type" value="Genomic_DNA"/>
</dbReference>
<evidence type="ECO:0000256" key="7">
    <source>
        <dbReference type="RuleBase" id="RU363032"/>
    </source>
</evidence>
<protein>
    <submittedName>
        <fullName evidence="9">ABC transporter permease subunit</fullName>
    </submittedName>
</protein>
<dbReference type="PANTHER" id="PTHR30151">
    <property type="entry name" value="ALKANE SULFONATE ABC TRANSPORTER-RELATED, MEMBRANE SUBUNIT"/>
    <property type="match status" value="1"/>
</dbReference>
<dbReference type="SUPFAM" id="SSF161098">
    <property type="entry name" value="MetI-like"/>
    <property type="match status" value="1"/>
</dbReference>
<evidence type="ECO:0000256" key="4">
    <source>
        <dbReference type="ARBA" id="ARBA00022692"/>
    </source>
</evidence>
<evidence type="ECO:0000256" key="1">
    <source>
        <dbReference type="ARBA" id="ARBA00004651"/>
    </source>
</evidence>
<dbReference type="InterPro" id="IPR035906">
    <property type="entry name" value="MetI-like_sf"/>
</dbReference>
<feature type="transmembrane region" description="Helical" evidence="7">
    <location>
        <begin position="209"/>
        <end position="228"/>
    </location>
</feature>
<keyword evidence="5 7" id="KW-1133">Transmembrane helix</keyword>
<organism evidence="9 10">
    <name type="scientific">Dongia sedimenti</name>
    <dbReference type="NCBI Taxonomy" id="3064282"/>
    <lineage>
        <taxon>Bacteria</taxon>
        <taxon>Pseudomonadati</taxon>
        <taxon>Pseudomonadota</taxon>
        <taxon>Alphaproteobacteria</taxon>
        <taxon>Rhodospirillales</taxon>
        <taxon>Dongiaceae</taxon>
        <taxon>Dongia</taxon>
    </lineage>
</organism>
<feature type="transmembrane region" description="Helical" evidence="7">
    <location>
        <begin position="91"/>
        <end position="114"/>
    </location>
</feature>
<comment type="caution">
    <text evidence="9">The sequence shown here is derived from an EMBL/GenBank/DDBJ whole genome shotgun (WGS) entry which is preliminary data.</text>
</comment>
<evidence type="ECO:0000256" key="3">
    <source>
        <dbReference type="ARBA" id="ARBA00022475"/>
    </source>
</evidence>
<feature type="transmembrane region" description="Helical" evidence="7">
    <location>
        <begin position="31"/>
        <end position="49"/>
    </location>
</feature>
<keyword evidence="4 7" id="KW-0812">Transmembrane</keyword>
<feature type="transmembrane region" description="Helical" evidence="7">
    <location>
        <begin position="126"/>
        <end position="147"/>
    </location>
</feature>
<evidence type="ECO:0000256" key="6">
    <source>
        <dbReference type="ARBA" id="ARBA00023136"/>
    </source>
</evidence>
<gene>
    <name evidence="9" type="ORF">Q8A70_09215</name>
</gene>
<dbReference type="PROSITE" id="PS50928">
    <property type="entry name" value="ABC_TM1"/>
    <property type="match status" value="1"/>
</dbReference>
<dbReference type="RefSeq" id="WP_379955285.1">
    <property type="nucleotide sequence ID" value="NZ_JAUYVI010000003.1"/>
</dbReference>
<dbReference type="Proteomes" id="UP001230156">
    <property type="component" value="Unassembled WGS sequence"/>
</dbReference>
<proteinExistence type="inferred from homology"/>
<dbReference type="InterPro" id="IPR000515">
    <property type="entry name" value="MetI-like"/>
</dbReference>
<comment type="similarity">
    <text evidence="7">Belongs to the binding-protein-dependent transport system permease family.</text>
</comment>
<reference evidence="10" key="1">
    <citation type="submission" date="2023-08" db="EMBL/GenBank/DDBJ databases">
        <title>Rhodospirillaceae gen. nov., a novel taxon isolated from the Yangtze River Yuezi River estuary sludge.</title>
        <authorList>
            <person name="Ruan L."/>
        </authorList>
    </citation>
    <scope>NUCLEOTIDE SEQUENCE [LARGE SCALE GENOMIC DNA]</scope>
    <source>
        <strain evidence="10">R-7</strain>
    </source>
</reference>
<evidence type="ECO:0000256" key="5">
    <source>
        <dbReference type="ARBA" id="ARBA00022989"/>
    </source>
</evidence>
<accession>A0ABU0YL45</accession>
<keyword evidence="10" id="KW-1185">Reference proteome</keyword>
<comment type="subcellular location">
    <subcellularLocation>
        <location evidence="1 7">Cell membrane</location>
        <topology evidence="1 7">Multi-pass membrane protein</topology>
    </subcellularLocation>
</comment>
<evidence type="ECO:0000313" key="9">
    <source>
        <dbReference type="EMBL" id="MDQ7247845.1"/>
    </source>
</evidence>
<dbReference type="Pfam" id="PF00528">
    <property type="entry name" value="BPD_transp_1"/>
    <property type="match status" value="1"/>
</dbReference>
<feature type="domain" description="ABC transmembrane type-1" evidence="8">
    <location>
        <begin position="87"/>
        <end position="271"/>
    </location>
</feature>
<dbReference type="CDD" id="cd06261">
    <property type="entry name" value="TM_PBP2"/>
    <property type="match status" value="1"/>
</dbReference>
<evidence type="ECO:0000259" key="8">
    <source>
        <dbReference type="PROSITE" id="PS50928"/>
    </source>
</evidence>
<dbReference type="Gene3D" id="1.10.3720.10">
    <property type="entry name" value="MetI-like"/>
    <property type="match status" value="1"/>
</dbReference>
<keyword evidence="3" id="KW-1003">Cell membrane</keyword>